<name>A0ABM3C4M9_DROKI</name>
<accession>A0ABM3C4M9</accession>
<dbReference type="GeneID" id="121502016"/>
<feature type="domain" description="Endonuclease/exonuclease/phosphatase" evidence="1">
    <location>
        <begin position="83"/>
        <end position="197"/>
    </location>
</feature>
<reference evidence="3" key="1">
    <citation type="submission" date="2025-08" db="UniProtKB">
        <authorList>
            <consortium name="RefSeq"/>
        </authorList>
    </citation>
    <scope>IDENTIFICATION</scope>
    <source>
        <strain evidence="3">14028-0561.14</strain>
        <tissue evidence="3">Whole fly</tissue>
    </source>
</reference>
<evidence type="ECO:0000313" key="3">
    <source>
        <dbReference type="RefSeq" id="XP_041630566.1"/>
    </source>
</evidence>
<dbReference type="Proteomes" id="UP001652661">
    <property type="component" value="Chromosome X"/>
</dbReference>
<dbReference type="PANTHER" id="PTHR33273:SF4">
    <property type="entry name" value="ENDONUCLEASE_EXONUCLEASE_PHOSPHATASE DOMAIN-CONTAINING PROTEIN"/>
    <property type="match status" value="1"/>
</dbReference>
<dbReference type="SUPFAM" id="SSF56219">
    <property type="entry name" value="DNase I-like"/>
    <property type="match status" value="1"/>
</dbReference>
<dbReference type="Pfam" id="PF14529">
    <property type="entry name" value="Exo_endo_phos_2"/>
    <property type="match status" value="1"/>
</dbReference>
<protein>
    <recommendedName>
        <fullName evidence="1">Endonuclease/exonuclease/phosphatase domain-containing protein</fullName>
    </recommendedName>
</protein>
<dbReference type="RefSeq" id="XP_041630566.1">
    <property type="nucleotide sequence ID" value="XM_041774632.1"/>
</dbReference>
<gene>
    <name evidence="3" type="primary">LOC121502016</name>
</gene>
<keyword evidence="2" id="KW-1185">Reference proteome</keyword>
<organism evidence="2 3">
    <name type="scientific">Drosophila kikkawai</name>
    <name type="common">Fruit fly</name>
    <dbReference type="NCBI Taxonomy" id="30033"/>
    <lineage>
        <taxon>Eukaryota</taxon>
        <taxon>Metazoa</taxon>
        <taxon>Ecdysozoa</taxon>
        <taxon>Arthropoda</taxon>
        <taxon>Hexapoda</taxon>
        <taxon>Insecta</taxon>
        <taxon>Pterygota</taxon>
        <taxon>Neoptera</taxon>
        <taxon>Endopterygota</taxon>
        <taxon>Diptera</taxon>
        <taxon>Brachycera</taxon>
        <taxon>Muscomorpha</taxon>
        <taxon>Ephydroidea</taxon>
        <taxon>Drosophilidae</taxon>
        <taxon>Drosophila</taxon>
        <taxon>Sophophora</taxon>
    </lineage>
</organism>
<dbReference type="CDD" id="cd09077">
    <property type="entry name" value="R1-I-EN"/>
    <property type="match status" value="1"/>
</dbReference>
<proteinExistence type="predicted"/>
<evidence type="ECO:0000259" key="1">
    <source>
        <dbReference type="Pfam" id="PF14529"/>
    </source>
</evidence>
<sequence length="294" mass="32245">MKVIQINLNHCAAAQDLLSQTVREYGTDLAVLSEPYRGGRNHNWAVDSSGKAALWVCGTTSLRLENVYADNGFVRAKAGGWWVYSTYLAPSLTLAEFAAILDRLAADARGRSPTLLAGDFNAWAVDWGSATTNARGRTLLEVLSTLDVALLNVGQEHTFSRAGAGSVVDLTFASRSRAGQFRWILSGVYTASDHAAIFTTLDARSTLPPPPPAQQLKSFKADLLDTQAFALRMQRVEVTGDTDDMANSVMSQVLLACEECIPPRSAHSRHRDSVYWWNQEIAEARKDCVRARRL</sequence>
<evidence type="ECO:0000313" key="2">
    <source>
        <dbReference type="Proteomes" id="UP001652661"/>
    </source>
</evidence>
<dbReference type="InterPro" id="IPR005135">
    <property type="entry name" value="Endo/exonuclease/phosphatase"/>
</dbReference>
<dbReference type="Gene3D" id="3.60.10.10">
    <property type="entry name" value="Endonuclease/exonuclease/phosphatase"/>
    <property type="match status" value="1"/>
</dbReference>
<dbReference type="InterPro" id="IPR036691">
    <property type="entry name" value="Endo/exonu/phosph_ase_sf"/>
</dbReference>
<dbReference type="PANTHER" id="PTHR33273">
    <property type="entry name" value="DOMAIN-CONTAINING PROTEIN, PUTATIVE-RELATED"/>
    <property type="match status" value="1"/>
</dbReference>